<evidence type="ECO:0000256" key="1">
    <source>
        <dbReference type="ARBA" id="ARBA00006484"/>
    </source>
</evidence>
<dbReference type="Pfam" id="PF13561">
    <property type="entry name" value="adh_short_C2"/>
    <property type="match status" value="1"/>
</dbReference>
<proteinExistence type="inferred from homology"/>
<evidence type="ECO:0000313" key="4">
    <source>
        <dbReference type="Proteomes" id="UP000642070"/>
    </source>
</evidence>
<keyword evidence="4" id="KW-1185">Reference proteome</keyword>
<dbReference type="PANTHER" id="PTHR42879:SF2">
    <property type="entry name" value="3-OXOACYL-[ACYL-CARRIER-PROTEIN] REDUCTASE FABG"/>
    <property type="match status" value="1"/>
</dbReference>
<dbReference type="Proteomes" id="UP000642070">
    <property type="component" value="Unassembled WGS sequence"/>
</dbReference>
<reference evidence="3" key="1">
    <citation type="journal article" date="2014" name="Int. J. Syst. Evol. Microbiol.">
        <title>Complete genome sequence of Corynebacterium casei LMG S-19264T (=DSM 44701T), isolated from a smear-ripened cheese.</title>
        <authorList>
            <consortium name="US DOE Joint Genome Institute (JGI-PGF)"/>
            <person name="Walter F."/>
            <person name="Albersmeier A."/>
            <person name="Kalinowski J."/>
            <person name="Ruckert C."/>
        </authorList>
    </citation>
    <scope>NUCLEOTIDE SEQUENCE</scope>
    <source>
        <strain evidence="3">JCM 19831</strain>
    </source>
</reference>
<name>A0A917TTX2_9ACTN</name>
<reference evidence="3" key="2">
    <citation type="submission" date="2020-09" db="EMBL/GenBank/DDBJ databases">
        <authorList>
            <person name="Sun Q."/>
            <person name="Ohkuma M."/>
        </authorList>
    </citation>
    <scope>NUCLEOTIDE SEQUENCE</scope>
    <source>
        <strain evidence="3">JCM 19831</strain>
    </source>
</reference>
<accession>A0A917TTX2</accession>
<dbReference type="GO" id="GO:0016491">
    <property type="term" value="F:oxidoreductase activity"/>
    <property type="evidence" value="ECO:0007669"/>
    <property type="project" value="UniProtKB-KW"/>
</dbReference>
<comment type="similarity">
    <text evidence="1">Belongs to the short-chain dehydrogenases/reductases (SDR) family.</text>
</comment>
<dbReference type="EMBL" id="BMPI01000020">
    <property type="protein sequence ID" value="GGM37193.1"/>
    <property type="molecule type" value="Genomic_DNA"/>
</dbReference>
<keyword evidence="2" id="KW-0560">Oxidoreductase</keyword>
<dbReference type="PANTHER" id="PTHR42879">
    <property type="entry name" value="3-OXOACYL-(ACYL-CARRIER-PROTEIN) REDUCTASE"/>
    <property type="match status" value="1"/>
</dbReference>
<dbReference type="InterPro" id="IPR036291">
    <property type="entry name" value="NAD(P)-bd_dom_sf"/>
</dbReference>
<dbReference type="RefSeq" id="WP_229835703.1">
    <property type="nucleotide sequence ID" value="NZ_BMPI01000020.1"/>
</dbReference>
<organism evidence="3 4">
    <name type="scientific">Dactylosporangium sucinum</name>
    <dbReference type="NCBI Taxonomy" id="1424081"/>
    <lineage>
        <taxon>Bacteria</taxon>
        <taxon>Bacillati</taxon>
        <taxon>Actinomycetota</taxon>
        <taxon>Actinomycetes</taxon>
        <taxon>Micromonosporales</taxon>
        <taxon>Micromonosporaceae</taxon>
        <taxon>Dactylosporangium</taxon>
    </lineage>
</organism>
<dbReference type="Gene3D" id="3.40.50.720">
    <property type="entry name" value="NAD(P)-binding Rossmann-like Domain"/>
    <property type="match status" value="1"/>
</dbReference>
<protein>
    <submittedName>
        <fullName evidence="3">Short-chain dehydrogenase</fullName>
    </submittedName>
</protein>
<dbReference type="SUPFAM" id="SSF51735">
    <property type="entry name" value="NAD(P)-binding Rossmann-fold domains"/>
    <property type="match status" value="1"/>
</dbReference>
<dbReference type="AlphaFoldDB" id="A0A917TTX2"/>
<evidence type="ECO:0000256" key="2">
    <source>
        <dbReference type="ARBA" id="ARBA00023002"/>
    </source>
</evidence>
<comment type="caution">
    <text evidence="3">The sequence shown here is derived from an EMBL/GenBank/DDBJ whole genome shotgun (WGS) entry which is preliminary data.</text>
</comment>
<dbReference type="PRINTS" id="PR00081">
    <property type="entry name" value="GDHRDH"/>
</dbReference>
<dbReference type="FunFam" id="3.40.50.720:FF:000084">
    <property type="entry name" value="Short-chain dehydrogenase reductase"/>
    <property type="match status" value="1"/>
</dbReference>
<gene>
    <name evidence="3" type="ORF">GCM10007977_043270</name>
</gene>
<dbReference type="InterPro" id="IPR002347">
    <property type="entry name" value="SDR_fam"/>
</dbReference>
<evidence type="ECO:0000313" key="3">
    <source>
        <dbReference type="EMBL" id="GGM37193.1"/>
    </source>
</evidence>
<dbReference type="InterPro" id="IPR050259">
    <property type="entry name" value="SDR"/>
</dbReference>
<sequence>MTNVQQDGKVALITGASGAIGAAVARLLASRGMRIVANYRSSRDKADDLVASIRSAGGQAMAAQADVRDRSAVVGMLEQARAAMGEVEVLVHSALMPYAIKSFEEMSVDELSGKVEQEIRAASVVTKAVVPGMTKRGYGRIVYLGTMESALPLEGMIALGTSKAALSSFTRFVAQELGPRGITVNVVAPGPVGGHLHNVALEHDQEHKQRLTAQTALGRFASPDDVARAVAFYAGDDSEFITGTTAPVNGGMAVA</sequence>